<dbReference type="EMBL" id="CP163444">
    <property type="protein sequence ID" value="XDQ76856.1"/>
    <property type="molecule type" value="Genomic_DNA"/>
</dbReference>
<evidence type="ECO:0000259" key="2">
    <source>
        <dbReference type="Pfam" id="PF01609"/>
    </source>
</evidence>
<evidence type="ECO:0000256" key="1">
    <source>
        <dbReference type="SAM" id="MobiDB-lite"/>
    </source>
</evidence>
<reference evidence="3" key="1">
    <citation type="submission" date="2024-07" db="EMBL/GenBank/DDBJ databases">
        <authorList>
            <person name="Yu S.T."/>
        </authorList>
    </citation>
    <scope>NUCLEOTIDE SEQUENCE</scope>
    <source>
        <strain evidence="3">R44</strain>
    </source>
</reference>
<dbReference type="PANTHER" id="PTHR30007:SF1">
    <property type="entry name" value="BLR1914 PROTEIN"/>
    <property type="match status" value="1"/>
</dbReference>
<dbReference type="GO" id="GO:0003677">
    <property type="term" value="F:DNA binding"/>
    <property type="evidence" value="ECO:0007669"/>
    <property type="project" value="InterPro"/>
</dbReference>
<dbReference type="Pfam" id="PF01609">
    <property type="entry name" value="DDE_Tnp_1"/>
    <property type="match status" value="1"/>
</dbReference>
<feature type="domain" description="Transposase IS4-like" evidence="2">
    <location>
        <begin position="4"/>
        <end position="156"/>
    </location>
</feature>
<organism evidence="3">
    <name type="scientific">Streptomyces sp. R44</name>
    <dbReference type="NCBI Taxonomy" id="3238633"/>
    <lineage>
        <taxon>Bacteria</taxon>
        <taxon>Bacillati</taxon>
        <taxon>Actinomycetota</taxon>
        <taxon>Actinomycetes</taxon>
        <taxon>Kitasatosporales</taxon>
        <taxon>Streptomycetaceae</taxon>
        <taxon>Streptomyces</taxon>
    </lineage>
</organism>
<protein>
    <submittedName>
        <fullName evidence="3">Transposase</fullName>
    </submittedName>
</protein>
<accession>A0AB39TC61</accession>
<dbReference type="RefSeq" id="WP_369149506.1">
    <property type="nucleotide sequence ID" value="NZ_CP163444.1"/>
</dbReference>
<feature type="region of interest" description="Disordered" evidence="1">
    <location>
        <begin position="1"/>
        <end position="37"/>
    </location>
</feature>
<dbReference type="AlphaFoldDB" id="A0AB39TC61"/>
<dbReference type="GO" id="GO:0004803">
    <property type="term" value="F:transposase activity"/>
    <property type="evidence" value="ECO:0007669"/>
    <property type="project" value="InterPro"/>
</dbReference>
<sequence>MGPVGGLHDRSCAPARGRGPQKGAPAGEPADHAIGRSRGGLTTKIHLAADGRCRPLAFVLAAGQAGDALAFTAVMARLRVPRPRGRPRTRPDVVLADKAYSSRAIRDHLRARGIRTVIPIPADQAREPAAARQPRRQAARLRPRGIQAAQHRRAVHQPPQAVARHRHPLREDRHHLPRRTAHRRHLPLVRPLIQTRLPSGTSRRGCRCGR</sequence>
<evidence type="ECO:0000313" key="3">
    <source>
        <dbReference type="EMBL" id="XDQ76856.1"/>
    </source>
</evidence>
<gene>
    <name evidence="3" type="ORF">AB5J54_31010</name>
</gene>
<dbReference type="GO" id="GO:0006313">
    <property type="term" value="P:DNA transposition"/>
    <property type="evidence" value="ECO:0007669"/>
    <property type="project" value="InterPro"/>
</dbReference>
<name>A0AB39TC61_9ACTN</name>
<proteinExistence type="predicted"/>
<dbReference type="InterPro" id="IPR002559">
    <property type="entry name" value="Transposase_11"/>
</dbReference>
<dbReference type="PANTHER" id="PTHR30007">
    <property type="entry name" value="PHP DOMAIN PROTEIN"/>
    <property type="match status" value="1"/>
</dbReference>